<keyword evidence="2" id="KW-1185">Reference proteome</keyword>
<evidence type="ECO:0000313" key="2">
    <source>
        <dbReference type="Proteomes" id="UP000295292"/>
    </source>
</evidence>
<proteinExistence type="predicted"/>
<dbReference type="Gene3D" id="3.40.50.150">
    <property type="entry name" value="Vaccinia Virus protein VP39"/>
    <property type="match status" value="1"/>
</dbReference>
<accession>A0A4R6WIV3</accession>
<dbReference type="OrthoDB" id="1157001at2"/>
<comment type="caution">
    <text evidence="1">The sequence shown here is derived from an EMBL/GenBank/DDBJ whole genome shotgun (WGS) entry which is preliminary data.</text>
</comment>
<dbReference type="SUPFAM" id="SSF53335">
    <property type="entry name" value="S-adenosyl-L-methionine-dependent methyltransferases"/>
    <property type="match status" value="1"/>
</dbReference>
<gene>
    <name evidence="1" type="ORF">CLV99_1629</name>
</gene>
<name>A0A4R6WIV3_9SPHI</name>
<dbReference type="RefSeq" id="WP_133583915.1">
    <property type="nucleotide sequence ID" value="NZ_SNYV01000011.1"/>
</dbReference>
<dbReference type="AlphaFoldDB" id="A0A4R6WIV3"/>
<evidence type="ECO:0000313" key="1">
    <source>
        <dbReference type="EMBL" id="TDQ80173.1"/>
    </source>
</evidence>
<organism evidence="1 2">
    <name type="scientific">Sphingobacterium yanglingense</name>
    <dbReference type="NCBI Taxonomy" id="1437280"/>
    <lineage>
        <taxon>Bacteria</taxon>
        <taxon>Pseudomonadati</taxon>
        <taxon>Bacteroidota</taxon>
        <taxon>Sphingobacteriia</taxon>
        <taxon>Sphingobacteriales</taxon>
        <taxon>Sphingobacteriaceae</taxon>
        <taxon>Sphingobacterium</taxon>
    </lineage>
</organism>
<protein>
    <recommendedName>
        <fullName evidence="3">PRMT5 arginine-N-methyltransferase domain-containing protein</fullName>
    </recommendedName>
</protein>
<sequence>MNQKSQLQQLLKSYSDDILLDQLFHDKLAPAVLGLSEFLFELADIQQSDNQRTHLSTPSGNAIGPFWAASCSKELFRTQRFIKALHQAIGDKLQSVDGPIHVLYAGTGPFALLALPIMTQFSPEEVQFTLLEINPISFEKMNNCISELGLKDYINATHCVDAVKYKLNEKNIDILISETMCNGLYKEPQVSILLNLVSQLDQDCTIIPELIEVSLSEEDSSNSLSKIASLMSFDRKYIDDVILNSSPICWAFPEVFIQHTFNTTTKYFLTTDIQIYKNHTLTLNESSLNLPRRFHVTTENLNNPQSIQYKIGEIPEFRLA</sequence>
<dbReference type="EMBL" id="SNYV01000011">
    <property type="protein sequence ID" value="TDQ80173.1"/>
    <property type="molecule type" value="Genomic_DNA"/>
</dbReference>
<dbReference type="InterPro" id="IPR029063">
    <property type="entry name" value="SAM-dependent_MTases_sf"/>
</dbReference>
<dbReference type="Proteomes" id="UP000295292">
    <property type="component" value="Unassembled WGS sequence"/>
</dbReference>
<reference evidence="1 2" key="1">
    <citation type="submission" date="2019-03" db="EMBL/GenBank/DDBJ databases">
        <title>Genomic Encyclopedia of Archaeal and Bacterial Type Strains, Phase II (KMG-II): from individual species to whole genera.</title>
        <authorList>
            <person name="Goeker M."/>
        </authorList>
    </citation>
    <scope>NUCLEOTIDE SEQUENCE [LARGE SCALE GENOMIC DNA]</scope>
    <source>
        <strain evidence="1 2">DSM 28353</strain>
    </source>
</reference>
<evidence type="ECO:0008006" key="3">
    <source>
        <dbReference type="Google" id="ProtNLM"/>
    </source>
</evidence>